<name>A0A1I0PLD3_9EURY</name>
<evidence type="ECO:0000313" key="4">
    <source>
        <dbReference type="Proteomes" id="UP000183275"/>
    </source>
</evidence>
<dbReference type="PANTHER" id="PTHR30483">
    <property type="entry name" value="LEUCINE-SPECIFIC-BINDING PROTEIN"/>
    <property type="match status" value="1"/>
</dbReference>
<dbReference type="InterPro" id="IPR028082">
    <property type="entry name" value="Peripla_BP_I"/>
</dbReference>
<dbReference type="EMBL" id="FOIS01000003">
    <property type="protein sequence ID" value="SEW15133.1"/>
    <property type="molecule type" value="Genomic_DNA"/>
</dbReference>
<organism evidence="3 4">
    <name type="scientific">Natrinema salifodinae</name>
    <dbReference type="NCBI Taxonomy" id="1202768"/>
    <lineage>
        <taxon>Archaea</taxon>
        <taxon>Methanobacteriati</taxon>
        <taxon>Methanobacteriota</taxon>
        <taxon>Stenosarchaea group</taxon>
        <taxon>Halobacteria</taxon>
        <taxon>Halobacteriales</taxon>
        <taxon>Natrialbaceae</taxon>
        <taxon>Natrinema</taxon>
    </lineage>
</organism>
<dbReference type="AlphaFoldDB" id="A0A1I0PLD3"/>
<dbReference type="STRING" id="1202768.SAMN05216285_2691"/>
<reference evidence="4" key="1">
    <citation type="submission" date="2016-10" db="EMBL/GenBank/DDBJ databases">
        <authorList>
            <person name="Varghese N."/>
        </authorList>
    </citation>
    <scope>NUCLEOTIDE SEQUENCE [LARGE SCALE GENOMIC DNA]</scope>
    <source>
        <strain evidence="4">CGMCC 1.12284</strain>
    </source>
</reference>
<dbReference type="InterPro" id="IPR006311">
    <property type="entry name" value="TAT_signal"/>
</dbReference>
<dbReference type="OrthoDB" id="200499at2157"/>
<feature type="domain" description="Leucine-binding protein" evidence="2">
    <location>
        <begin position="48"/>
        <end position="370"/>
    </location>
</feature>
<dbReference type="PANTHER" id="PTHR30483:SF6">
    <property type="entry name" value="PERIPLASMIC BINDING PROTEIN OF ABC TRANSPORTER FOR NATURAL AMINO ACIDS"/>
    <property type="match status" value="1"/>
</dbReference>
<sequence length="411" mass="44794">MTLPQGSNYHSSGVQRRRFLSLTGAGVGASALAGCLIGGGGDDDELLIGGVHPYTGGFALVAQEFERGFEFGLEEVNDDGGMLDRDLVHDGVDTEMNASEAVTAATQFIERDDAVALTGPVSSDVGIRIADVAEEHEVPVVFNQVGSHAAISRDSRYTYRLGLLPAPTLAQAIANFIDGQELTTVRAIVADYEYGRAFETAMERVFPDDLDFELAVAPFMESDFTAYLRDFPDEFDALIATSHPTGAYSIFRQQQELDIETEYTLGVSEAKPAWDALGEAATDGYLATHQPYPYTDDYDEIGQRYHESTGEEFGVLASLGYVAAQLIATAIEDAGEADPVAVADAMGTVELDTLFAEPIRYTEWGELDRKRVVFSGFETGTPDYYPDGEYRLQEEFLSDELSGFDSDEWDI</sequence>
<evidence type="ECO:0000256" key="1">
    <source>
        <dbReference type="ARBA" id="ARBA00022729"/>
    </source>
</evidence>
<dbReference type="eggNOG" id="arCOG01020">
    <property type="taxonomic scope" value="Archaea"/>
</dbReference>
<evidence type="ECO:0000259" key="2">
    <source>
        <dbReference type="Pfam" id="PF13458"/>
    </source>
</evidence>
<dbReference type="Proteomes" id="UP000183275">
    <property type="component" value="Unassembled WGS sequence"/>
</dbReference>
<keyword evidence="4" id="KW-1185">Reference proteome</keyword>
<gene>
    <name evidence="3" type="ORF">SAMN05216285_2691</name>
</gene>
<protein>
    <submittedName>
        <fullName evidence="3">Amino acid/amide ABC transporter substrate-binding protein, HAAT family</fullName>
    </submittedName>
</protein>
<dbReference type="PROSITE" id="PS51318">
    <property type="entry name" value="TAT"/>
    <property type="match status" value="1"/>
</dbReference>
<dbReference type="InterPro" id="IPR028081">
    <property type="entry name" value="Leu-bd"/>
</dbReference>
<dbReference type="Gene3D" id="3.40.50.2300">
    <property type="match status" value="2"/>
</dbReference>
<proteinExistence type="predicted"/>
<dbReference type="Pfam" id="PF13458">
    <property type="entry name" value="Peripla_BP_6"/>
    <property type="match status" value="1"/>
</dbReference>
<dbReference type="RefSeq" id="WP_160290114.1">
    <property type="nucleotide sequence ID" value="NZ_FOIS01000003.1"/>
</dbReference>
<dbReference type="SUPFAM" id="SSF53822">
    <property type="entry name" value="Periplasmic binding protein-like I"/>
    <property type="match status" value="1"/>
</dbReference>
<evidence type="ECO:0000313" key="3">
    <source>
        <dbReference type="EMBL" id="SEW15133.1"/>
    </source>
</evidence>
<keyword evidence="1" id="KW-0732">Signal</keyword>
<dbReference type="InterPro" id="IPR051010">
    <property type="entry name" value="BCAA_transport"/>
</dbReference>
<accession>A0A1I0PLD3</accession>